<dbReference type="GO" id="GO:0022900">
    <property type="term" value="P:electron transport chain"/>
    <property type="evidence" value="ECO:0007669"/>
    <property type="project" value="InterPro"/>
</dbReference>
<comment type="caution">
    <text evidence="9">The sequence shown here is derived from an EMBL/GenBank/DDBJ whole genome shotgun (WGS) entry which is preliminary data.</text>
</comment>
<dbReference type="Pfam" id="PF01322">
    <property type="entry name" value="Cytochrom_C_2"/>
    <property type="match status" value="1"/>
</dbReference>
<keyword evidence="8" id="KW-0732">Signal</keyword>
<dbReference type="GO" id="GO:0042597">
    <property type="term" value="C:periplasmic space"/>
    <property type="evidence" value="ECO:0007669"/>
    <property type="project" value="InterPro"/>
</dbReference>
<evidence type="ECO:0000313" key="9">
    <source>
        <dbReference type="EMBL" id="PZQ52402.1"/>
    </source>
</evidence>
<dbReference type="GO" id="GO:0005506">
    <property type="term" value="F:iron ion binding"/>
    <property type="evidence" value="ECO:0007669"/>
    <property type="project" value="InterPro"/>
</dbReference>
<evidence type="ECO:0000313" key="10">
    <source>
        <dbReference type="Proteomes" id="UP000249185"/>
    </source>
</evidence>
<dbReference type="EMBL" id="QFPW01000001">
    <property type="protein sequence ID" value="PZQ52402.1"/>
    <property type="molecule type" value="Genomic_DNA"/>
</dbReference>
<keyword evidence="2 7" id="KW-0349">Heme</keyword>
<dbReference type="AlphaFoldDB" id="A0A2W5NFW9"/>
<proteinExistence type="predicted"/>
<organism evidence="9 10">
    <name type="scientific">Rhodovulum sulfidophilum</name>
    <name type="common">Rhodobacter sulfidophilus</name>
    <dbReference type="NCBI Taxonomy" id="35806"/>
    <lineage>
        <taxon>Bacteria</taxon>
        <taxon>Pseudomonadati</taxon>
        <taxon>Pseudomonadota</taxon>
        <taxon>Alphaproteobacteria</taxon>
        <taxon>Rhodobacterales</taxon>
        <taxon>Paracoccaceae</taxon>
        <taxon>Rhodovulum</taxon>
    </lineage>
</organism>
<dbReference type="InterPro" id="IPR002321">
    <property type="entry name" value="Cyt_c_II"/>
</dbReference>
<keyword evidence="1" id="KW-0813">Transport</keyword>
<gene>
    <name evidence="9" type="ORF">DI556_01715</name>
</gene>
<reference evidence="9 10" key="1">
    <citation type="submission" date="2017-08" db="EMBL/GenBank/DDBJ databases">
        <title>Infants hospitalized years apart are colonized by the same room-sourced microbial strains.</title>
        <authorList>
            <person name="Brooks B."/>
            <person name="Olm M.R."/>
            <person name="Firek B.A."/>
            <person name="Baker R."/>
            <person name="Thomas B.C."/>
            <person name="Morowitz M.J."/>
            <person name="Banfield J.F."/>
        </authorList>
    </citation>
    <scope>NUCLEOTIDE SEQUENCE [LARGE SCALE GENOMIC DNA]</scope>
    <source>
        <strain evidence="9">S2_005_002_R2_34</strain>
    </source>
</reference>
<comment type="PTM">
    <text evidence="7">Binds 1 heme group per subunit.</text>
</comment>
<evidence type="ECO:0000256" key="5">
    <source>
        <dbReference type="ARBA" id="ARBA00023004"/>
    </source>
</evidence>
<feature type="signal peptide" evidence="8">
    <location>
        <begin position="1"/>
        <end position="20"/>
    </location>
</feature>
<dbReference type="Gene3D" id="1.20.120.10">
    <property type="entry name" value="Cytochrome c/b562"/>
    <property type="match status" value="1"/>
</dbReference>
<protein>
    <submittedName>
        <fullName evidence="9">Cytochrome C signal peptide protein</fullName>
    </submittedName>
</protein>
<accession>A0A2W5NFW9</accession>
<dbReference type="InterPro" id="IPR012127">
    <property type="entry name" value="Cyt_c_prime"/>
</dbReference>
<evidence type="ECO:0000256" key="6">
    <source>
        <dbReference type="PIRSR" id="PIRSR000027-1"/>
    </source>
</evidence>
<evidence type="ECO:0000256" key="3">
    <source>
        <dbReference type="ARBA" id="ARBA00022723"/>
    </source>
</evidence>
<keyword evidence="4" id="KW-0249">Electron transport</keyword>
<evidence type="ECO:0000256" key="1">
    <source>
        <dbReference type="ARBA" id="ARBA00022448"/>
    </source>
</evidence>
<name>A0A2W5NFW9_RHOSU</name>
<dbReference type="GO" id="GO:0009055">
    <property type="term" value="F:electron transfer activity"/>
    <property type="evidence" value="ECO:0007669"/>
    <property type="project" value="InterPro"/>
</dbReference>
<dbReference type="GO" id="GO:0020037">
    <property type="term" value="F:heme binding"/>
    <property type="evidence" value="ECO:0007669"/>
    <property type="project" value="InterPro"/>
</dbReference>
<feature type="chain" id="PRO_5015908198" evidence="8">
    <location>
        <begin position="21"/>
        <end position="146"/>
    </location>
</feature>
<keyword evidence="5 6" id="KW-0408">Iron</keyword>
<evidence type="ECO:0000256" key="4">
    <source>
        <dbReference type="ARBA" id="ARBA00022982"/>
    </source>
</evidence>
<dbReference type="InterPro" id="IPR010980">
    <property type="entry name" value="Cyt_c/b562"/>
</dbReference>
<dbReference type="PIRSF" id="PIRSF000027">
    <property type="entry name" value="Cytc_c_prime"/>
    <property type="match status" value="1"/>
</dbReference>
<sequence>MKHAALTIGLLLVAGAPAFAQENLVAAREQLMRSNVAAAQVAGGMMKGEIPYSPAVGKSVIMTFDATALAFGEFFPEGATSPGAAPKIWSDRAGFDAEIAKFQEASGAAVELSGRPGPADLAAFQTAVGPILDTCKSCHEGYRIDD</sequence>
<dbReference type="PROSITE" id="PS51009">
    <property type="entry name" value="CYTCII"/>
    <property type="match status" value="1"/>
</dbReference>
<feature type="binding site" description="axial binding residue" evidence="6">
    <location>
        <position position="139"/>
    </location>
    <ligand>
        <name>heme c</name>
        <dbReference type="ChEBI" id="CHEBI:61717"/>
    </ligand>
    <ligandPart>
        <name>Fe</name>
        <dbReference type="ChEBI" id="CHEBI:18248"/>
    </ligandPart>
</feature>
<keyword evidence="3 6" id="KW-0479">Metal-binding</keyword>
<evidence type="ECO:0000256" key="8">
    <source>
        <dbReference type="SAM" id="SignalP"/>
    </source>
</evidence>
<feature type="binding site" description="covalent" evidence="7">
    <location>
        <position position="138"/>
    </location>
    <ligand>
        <name>heme c</name>
        <dbReference type="ChEBI" id="CHEBI:61717"/>
    </ligand>
</feature>
<dbReference type="SUPFAM" id="SSF47175">
    <property type="entry name" value="Cytochromes"/>
    <property type="match status" value="1"/>
</dbReference>
<dbReference type="Proteomes" id="UP000249185">
    <property type="component" value="Unassembled WGS sequence"/>
</dbReference>
<evidence type="ECO:0000256" key="7">
    <source>
        <dbReference type="PIRSR" id="PIRSR000027-2"/>
    </source>
</evidence>
<feature type="binding site" description="covalent" evidence="7">
    <location>
        <position position="135"/>
    </location>
    <ligand>
        <name>heme c</name>
        <dbReference type="ChEBI" id="CHEBI:61717"/>
    </ligand>
</feature>
<evidence type="ECO:0000256" key="2">
    <source>
        <dbReference type="ARBA" id="ARBA00022617"/>
    </source>
</evidence>